<dbReference type="PANTHER" id="PTHR37850">
    <property type="entry name" value="STRU PROTEIN"/>
    <property type="match status" value="1"/>
</dbReference>
<keyword evidence="4" id="KW-1185">Reference proteome</keyword>
<dbReference type="RefSeq" id="WP_145289921.1">
    <property type="nucleotide sequence ID" value="NZ_VMSJ01000005.1"/>
</dbReference>
<organism evidence="3 4">
    <name type="scientific">Salinicoccus cyprini</name>
    <dbReference type="NCBI Taxonomy" id="2493691"/>
    <lineage>
        <taxon>Bacteria</taxon>
        <taxon>Bacillati</taxon>
        <taxon>Bacillota</taxon>
        <taxon>Bacilli</taxon>
        <taxon>Bacillales</taxon>
        <taxon>Staphylococcaceae</taxon>
        <taxon>Salinicoccus</taxon>
    </lineage>
</organism>
<dbReference type="InterPro" id="IPR005106">
    <property type="entry name" value="Asp/hSer_DH_NAD-bd"/>
</dbReference>
<sequence length="431" mass="45975">MLGVNRELKQLQESGKHIGVGLVGAGQMGRGMISQIASMNGMKVVATADINLDSITSAYRNAGLEEADIATAENKEDADKAIAEGKSVALTDAGLMSELDGVDVVVDATGVPEVGASVAIKAIENKKHIVMLNVEADITIGYYLYRLAEENGVIYTGSAGDEPGAIMELYDFADALGFDVVALGKGKNNPLNLEANPDSVKEVAKEKGSSPKMIASFQDGTKTMVEMNAVANATGYVPDIPGMHGFSGGVKDLPEIFRLEADGGKVQNKYIVEYINGVAPGVFIIIASDKEEVNAELKYLSMGPGPNYVLYRPYHLTSLETPLSIAKAYLSGTPTIAPYKGMVAETVTVAKIDLKKGDHLDSIGGYTVYGQVYKYEEAKAQDALPIGLVNSNLVLQRDIAKGEVITYADVEGGESSLIWELRRKQDELLKK</sequence>
<dbReference type="CDD" id="cd11616">
    <property type="entry name" value="SAF_DH_OX_like"/>
    <property type="match status" value="1"/>
</dbReference>
<dbReference type="Pfam" id="PF03447">
    <property type="entry name" value="NAD_binding_3"/>
    <property type="match status" value="1"/>
</dbReference>
<dbReference type="Pfam" id="PF21135">
    <property type="entry name" value="DRL_cat"/>
    <property type="match status" value="1"/>
</dbReference>
<dbReference type="InterPro" id="IPR036291">
    <property type="entry name" value="NAD(P)-bd_dom_sf"/>
</dbReference>
<protein>
    <submittedName>
        <fullName evidence="3">NAD(P)-dependent oxidoreductase</fullName>
    </submittedName>
</protein>
<dbReference type="InterPro" id="IPR048423">
    <property type="entry name" value="DRL_cat"/>
</dbReference>
<feature type="domain" description="Aspartate/homoserine dehydrogenase NAD-binding" evidence="1">
    <location>
        <begin position="24"/>
        <end position="153"/>
    </location>
</feature>
<dbReference type="Gene3D" id="3.40.50.720">
    <property type="entry name" value="NAD(P)-binding Rossmann-like Domain"/>
    <property type="match status" value="1"/>
</dbReference>
<accession>A0A558ARU3</accession>
<evidence type="ECO:0000259" key="2">
    <source>
        <dbReference type="Pfam" id="PF21135"/>
    </source>
</evidence>
<dbReference type="PANTHER" id="PTHR37850:SF2">
    <property type="entry name" value="SAF DOMAIN PROTEIN"/>
    <property type="match status" value="1"/>
</dbReference>
<dbReference type="AlphaFoldDB" id="A0A558ARU3"/>
<evidence type="ECO:0000313" key="4">
    <source>
        <dbReference type="Proteomes" id="UP000315103"/>
    </source>
</evidence>
<evidence type="ECO:0000313" key="3">
    <source>
        <dbReference type="EMBL" id="TVT26987.1"/>
    </source>
</evidence>
<dbReference type="OrthoDB" id="9777844at2"/>
<gene>
    <name evidence="3" type="ORF">FO441_10835</name>
</gene>
<dbReference type="GO" id="GO:0050661">
    <property type="term" value="F:NADP binding"/>
    <property type="evidence" value="ECO:0007669"/>
    <property type="project" value="InterPro"/>
</dbReference>
<proteinExistence type="predicted"/>
<dbReference type="GO" id="GO:0016491">
    <property type="term" value="F:oxidoreductase activity"/>
    <property type="evidence" value="ECO:0007669"/>
    <property type="project" value="InterPro"/>
</dbReference>
<dbReference type="Proteomes" id="UP000315103">
    <property type="component" value="Unassembled WGS sequence"/>
</dbReference>
<dbReference type="SUPFAM" id="SSF51735">
    <property type="entry name" value="NAD(P)-binding Rossmann-fold domains"/>
    <property type="match status" value="1"/>
</dbReference>
<reference evidence="3 4" key="1">
    <citation type="submission" date="2019-07" db="EMBL/GenBank/DDBJ databases">
        <title>Salinicoccus cyprini sp. nov., isolated from gastro-intestinal tract of mirror carp, Cyprinus carpio var. specularis, collected from Gobind Sagar Reservoir, Himachal Pradesh, India.</title>
        <authorList>
            <person name="Talwar C."/>
            <person name="Singh A.K."/>
            <person name="Lal R."/>
            <person name="Negi R.K."/>
        </authorList>
    </citation>
    <scope>NUCLEOTIDE SEQUENCE [LARGE SCALE GENOMIC DNA]</scope>
    <source>
        <strain evidence="3 4">CT19</strain>
    </source>
</reference>
<evidence type="ECO:0000259" key="1">
    <source>
        <dbReference type="Pfam" id="PF03447"/>
    </source>
</evidence>
<feature type="domain" description="Oxidoreductase DRL-like catalytic" evidence="2">
    <location>
        <begin position="160"/>
        <end position="321"/>
    </location>
</feature>
<comment type="caution">
    <text evidence="3">The sequence shown here is derived from an EMBL/GenBank/DDBJ whole genome shotgun (WGS) entry which is preliminary data.</text>
</comment>
<name>A0A558ARU3_9STAP</name>
<dbReference type="EMBL" id="VMSJ01000005">
    <property type="protein sequence ID" value="TVT26987.1"/>
    <property type="molecule type" value="Genomic_DNA"/>
</dbReference>